<dbReference type="InterPro" id="IPR011765">
    <property type="entry name" value="Pept_M16_N"/>
</dbReference>
<dbReference type="EMBL" id="VAUV01000017">
    <property type="protein sequence ID" value="TLD68908.1"/>
    <property type="molecule type" value="Genomic_DNA"/>
</dbReference>
<gene>
    <name evidence="13" type="ORF">FEM03_19795</name>
</gene>
<reference evidence="13 14" key="1">
    <citation type="submission" date="2019-05" db="EMBL/GenBank/DDBJ databases">
        <title>Verrucobacter flavum gen. nov., sp. nov. a new member of the family Verrucomicrobiaceae.</title>
        <authorList>
            <person name="Szuroczki S."/>
            <person name="Abbaszade G."/>
            <person name="Szabo A."/>
            <person name="Felfoldi T."/>
            <person name="Schumann P."/>
            <person name="Boka K."/>
            <person name="Keki Z."/>
            <person name="Toumi M."/>
            <person name="Toth E."/>
        </authorList>
    </citation>
    <scope>NUCLEOTIDE SEQUENCE [LARGE SCALE GENOMIC DNA]</scope>
    <source>
        <strain evidence="13 14">MG-N-17</strain>
    </source>
</reference>
<keyword evidence="14" id="KW-1185">Reference proteome</keyword>
<evidence type="ECO:0000256" key="10">
    <source>
        <dbReference type="SAM" id="SignalP"/>
    </source>
</evidence>
<evidence type="ECO:0000259" key="11">
    <source>
        <dbReference type="Pfam" id="PF00675"/>
    </source>
</evidence>
<comment type="cofactor">
    <cofactor evidence="1">
        <name>Zn(2+)</name>
        <dbReference type="ChEBI" id="CHEBI:29105"/>
    </cofactor>
</comment>
<sequence>MKLIHVLPVFAIAAVYAAMGPCLSQATPAPASTAPAPAPVPTPWPHEKSDLTPDQSAIWGRLDNGFRYVILPNKFPVKERASMRLYVDAGSLMEEDDQQGMAHFLEHMAFNGTKNFPAGTMVETFQRMGMAFGADTNAHTSFKETVYKLELPKVDEAMLTDGLRLFRDDLDGMLLSAEEVDRERGIILSEKLARDSVESRIMEEGYKFALPESTIPFRMPIGIEETIKKMPRERFVDFYEKWYTPERSVLVVVGDVDVALVEKLIHKYFADAVARRGNSPDPSLGKVSTGRGLVAKLYTDMEAPAVELSMETHRTPDQKADSIAKRRADMIRNLADAMINQRLSLLAKEEGTPLIEAQSYNYEMFEFVEIHGIYAKSKPEDWKPALTLIERELRRAVQFGFTSEEFAEATANYLKTVRLRAEQKDTRKNADLANGLVRQLGRKQVFTDPVDDLKRVEIEIAAVTAEDCVDALRDSWSTKDIQVFVGGKLELPEADKTIAAALVESAGVPVEPPSKQEKVEFAYQNFGEAGKVAKKNVVEDLGIVQAVFENEVRVNLKKTEFEKNSIRMTVNFGAGKLQPSADKPGIIPYAQGVFQAGGLEKHSADELRRLFAGKEVGVEFAVGDDSFVLGGKTTPVDLQSQLELLCAYVMAPGFREEADRQFKRNLDSVYNELNKTAEGVIQNEVTGFIKGSDPRFLFPVRAVMEQRTMAELKAWMADALKEGYMEIAIVGDIDEEKTLEAIGKTFGALPKRLSGRPDDSEARKIAFPKEPRQKTFNFTTEIPRAYALAYWPTADMMDIKRTRRLVLLGQILDDRLRLKIREELGETYSPASYHNASDTFTDFGYMTAMASLKPEQVALVEPMFLEIGAEIGAKGITDDEFKRAQEPQLQQIVQMRRDNRYWLQRVLVNSQAQAYRLDWSRSLENDITTIKREELEALAKEFLGAERAITIGVIPAAAAAPASTSTAPSEAPSPSS</sequence>
<dbReference type="InterPro" id="IPR001431">
    <property type="entry name" value="Pept_M16_Zn_BS"/>
</dbReference>
<feature type="domain" description="Peptidase M16 C-terminal" evidence="12">
    <location>
        <begin position="708"/>
        <end position="886"/>
    </location>
</feature>
<comment type="caution">
    <text evidence="13">The sequence shown here is derived from an EMBL/GenBank/DDBJ whole genome shotgun (WGS) entry which is preliminary data.</text>
</comment>
<dbReference type="Pfam" id="PF00675">
    <property type="entry name" value="Peptidase_M16"/>
    <property type="match status" value="1"/>
</dbReference>
<dbReference type="PANTHER" id="PTHR43690:SF17">
    <property type="entry name" value="PROTEIN YHJJ"/>
    <property type="match status" value="1"/>
</dbReference>
<accession>A0A5R8K9B8</accession>
<feature type="domain" description="Peptidase M16 N-terminal" evidence="11">
    <location>
        <begin position="76"/>
        <end position="196"/>
    </location>
</feature>
<dbReference type="Proteomes" id="UP000306196">
    <property type="component" value="Unassembled WGS sequence"/>
</dbReference>
<dbReference type="PANTHER" id="PTHR43690">
    <property type="entry name" value="NARDILYSIN"/>
    <property type="match status" value="1"/>
</dbReference>
<dbReference type="Pfam" id="PF05193">
    <property type="entry name" value="Peptidase_M16_C"/>
    <property type="match status" value="2"/>
</dbReference>
<keyword evidence="5" id="KW-0378">Hydrolase</keyword>
<evidence type="ECO:0000256" key="1">
    <source>
        <dbReference type="ARBA" id="ARBA00001947"/>
    </source>
</evidence>
<evidence type="ECO:0000256" key="9">
    <source>
        <dbReference type="SAM" id="MobiDB-lite"/>
    </source>
</evidence>
<evidence type="ECO:0000256" key="4">
    <source>
        <dbReference type="ARBA" id="ARBA00022723"/>
    </source>
</evidence>
<dbReference type="RefSeq" id="WP_138088038.1">
    <property type="nucleotide sequence ID" value="NZ_VAUV01000017.1"/>
</dbReference>
<name>A0A5R8K9B8_9BACT</name>
<dbReference type="PROSITE" id="PS00143">
    <property type="entry name" value="INSULINASE"/>
    <property type="match status" value="1"/>
</dbReference>
<dbReference type="InterPro" id="IPR011249">
    <property type="entry name" value="Metalloenz_LuxS/M16"/>
</dbReference>
<proteinExistence type="inferred from homology"/>
<evidence type="ECO:0000256" key="5">
    <source>
        <dbReference type="ARBA" id="ARBA00022801"/>
    </source>
</evidence>
<feature type="chain" id="PRO_5024380040" evidence="10">
    <location>
        <begin position="18"/>
        <end position="976"/>
    </location>
</feature>
<comment type="similarity">
    <text evidence="2 8">Belongs to the peptidase M16 family.</text>
</comment>
<dbReference type="GO" id="GO:0006508">
    <property type="term" value="P:proteolysis"/>
    <property type="evidence" value="ECO:0007669"/>
    <property type="project" value="UniProtKB-KW"/>
</dbReference>
<feature type="signal peptide" evidence="10">
    <location>
        <begin position="1"/>
        <end position="17"/>
    </location>
</feature>
<dbReference type="AlphaFoldDB" id="A0A5R8K9B8"/>
<dbReference type="OrthoDB" id="9811314at2"/>
<keyword evidence="10" id="KW-0732">Signal</keyword>
<keyword evidence="7" id="KW-0482">Metalloprotease</keyword>
<feature type="domain" description="Peptidase M16 C-terminal" evidence="12">
    <location>
        <begin position="231"/>
        <end position="411"/>
    </location>
</feature>
<dbReference type="GO" id="GO:0046872">
    <property type="term" value="F:metal ion binding"/>
    <property type="evidence" value="ECO:0007669"/>
    <property type="project" value="UniProtKB-KW"/>
</dbReference>
<evidence type="ECO:0000259" key="12">
    <source>
        <dbReference type="Pfam" id="PF05193"/>
    </source>
</evidence>
<keyword evidence="4" id="KW-0479">Metal-binding</keyword>
<evidence type="ECO:0000256" key="3">
    <source>
        <dbReference type="ARBA" id="ARBA00022670"/>
    </source>
</evidence>
<evidence type="ECO:0000256" key="2">
    <source>
        <dbReference type="ARBA" id="ARBA00007261"/>
    </source>
</evidence>
<evidence type="ECO:0000256" key="7">
    <source>
        <dbReference type="ARBA" id="ARBA00023049"/>
    </source>
</evidence>
<dbReference type="Gene3D" id="3.30.830.10">
    <property type="entry name" value="Metalloenzyme, LuxS/M16 peptidase-like"/>
    <property type="match status" value="4"/>
</dbReference>
<keyword evidence="3" id="KW-0645">Protease</keyword>
<organism evidence="13 14">
    <name type="scientific">Phragmitibacter flavus</name>
    <dbReference type="NCBI Taxonomy" id="2576071"/>
    <lineage>
        <taxon>Bacteria</taxon>
        <taxon>Pseudomonadati</taxon>
        <taxon>Verrucomicrobiota</taxon>
        <taxon>Verrucomicrobiia</taxon>
        <taxon>Verrucomicrobiales</taxon>
        <taxon>Verrucomicrobiaceae</taxon>
        <taxon>Phragmitibacter</taxon>
    </lineage>
</organism>
<dbReference type="InterPro" id="IPR007863">
    <property type="entry name" value="Peptidase_M16_C"/>
</dbReference>
<dbReference type="GO" id="GO:0004222">
    <property type="term" value="F:metalloendopeptidase activity"/>
    <property type="evidence" value="ECO:0007669"/>
    <property type="project" value="InterPro"/>
</dbReference>
<evidence type="ECO:0000313" key="13">
    <source>
        <dbReference type="EMBL" id="TLD68908.1"/>
    </source>
</evidence>
<keyword evidence="6" id="KW-0862">Zinc</keyword>
<protein>
    <submittedName>
        <fullName evidence="13">Insulinase family protein</fullName>
    </submittedName>
</protein>
<evidence type="ECO:0000256" key="6">
    <source>
        <dbReference type="ARBA" id="ARBA00022833"/>
    </source>
</evidence>
<evidence type="ECO:0000256" key="8">
    <source>
        <dbReference type="RuleBase" id="RU004447"/>
    </source>
</evidence>
<dbReference type="InterPro" id="IPR050626">
    <property type="entry name" value="Peptidase_M16"/>
</dbReference>
<evidence type="ECO:0000313" key="14">
    <source>
        <dbReference type="Proteomes" id="UP000306196"/>
    </source>
</evidence>
<feature type="region of interest" description="Disordered" evidence="9">
    <location>
        <begin position="27"/>
        <end position="51"/>
    </location>
</feature>
<dbReference type="SUPFAM" id="SSF63411">
    <property type="entry name" value="LuxS/MPP-like metallohydrolase"/>
    <property type="match status" value="4"/>
</dbReference>